<evidence type="ECO:0000256" key="1">
    <source>
        <dbReference type="SAM" id="MobiDB-lite"/>
    </source>
</evidence>
<dbReference type="InParanoid" id="A0A2H3D3W1"/>
<evidence type="ECO:0000313" key="3">
    <source>
        <dbReference type="Proteomes" id="UP000217790"/>
    </source>
</evidence>
<accession>A0A2H3D3W1</accession>
<dbReference type="EMBL" id="KZ293671">
    <property type="protein sequence ID" value="PBK88780.1"/>
    <property type="molecule type" value="Genomic_DNA"/>
</dbReference>
<protein>
    <submittedName>
        <fullName evidence="2">Uncharacterized protein</fullName>
    </submittedName>
</protein>
<dbReference type="Proteomes" id="UP000217790">
    <property type="component" value="Unassembled WGS sequence"/>
</dbReference>
<feature type="region of interest" description="Disordered" evidence="1">
    <location>
        <begin position="25"/>
        <end position="52"/>
    </location>
</feature>
<feature type="region of interest" description="Disordered" evidence="1">
    <location>
        <begin position="1"/>
        <end position="20"/>
    </location>
</feature>
<dbReference type="AlphaFoldDB" id="A0A2H3D3W1"/>
<name>A0A2H3D3W1_ARMGA</name>
<gene>
    <name evidence="2" type="ORF">ARMGADRAFT_1084342</name>
</gene>
<keyword evidence="3" id="KW-1185">Reference proteome</keyword>
<feature type="compositionally biased region" description="Polar residues" evidence="1">
    <location>
        <begin position="1"/>
        <end position="14"/>
    </location>
</feature>
<reference evidence="3" key="1">
    <citation type="journal article" date="2017" name="Nat. Ecol. Evol.">
        <title>Genome expansion and lineage-specific genetic innovations in the forest pathogenic fungi Armillaria.</title>
        <authorList>
            <person name="Sipos G."/>
            <person name="Prasanna A.N."/>
            <person name="Walter M.C."/>
            <person name="O'Connor E."/>
            <person name="Balint B."/>
            <person name="Krizsan K."/>
            <person name="Kiss B."/>
            <person name="Hess J."/>
            <person name="Varga T."/>
            <person name="Slot J."/>
            <person name="Riley R."/>
            <person name="Boka B."/>
            <person name="Rigling D."/>
            <person name="Barry K."/>
            <person name="Lee J."/>
            <person name="Mihaltcheva S."/>
            <person name="LaButti K."/>
            <person name="Lipzen A."/>
            <person name="Waldron R."/>
            <person name="Moloney N.M."/>
            <person name="Sperisen C."/>
            <person name="Kredics L."/>
            <person name="Vagvoelgyi C."/>
            <person name="Patrignani A."/>
            <person name="Fitzpatrick D."/>
            <person name="Nagy I."/>
            <person name="Doyle S."/>
            <person name="Anderson J.B."/>
            <person name="Grigoriev I.V."/>
            <person name="Gueldener U."/>
            <person name="Muensterkoetter M."/>
            <person name="Nagy L.G."/>
        </authorList>
    </citation>
    <scope>NUCLEOTIDE SEQUENCE [LARGE SCALE GENOMIC DNA]</scope>
    <source>
        <strain evidence="3">Ar21-2</strain>
    </source>
</reference>
<organism evidence="2 3">
    <name type="scientific">Armillaria gallica</name>
    <name type="common">Bulbous honey fungus</name>
    <name type="synonym">Armillaria bulbosa</name>
    <dbReference type="NCBI Taxonomy" id="47427"/>
    <lineage>
        <taxon>Eukaryota</taxon>
        <taxon>Fungi</taxon>
        <taxon>Dikarya</taxon>
        <taxon>Basidiomycota</taxon>
        <taxon>Agaricomycotina</taxon>
        <taxon>Agaricomycetes</taxon>
        <taxon>Agaricomycetidae</taxon>
        <taxon>Agaricales</taxon>
        <taxon>Marasmiineae</taxon>
        <taxon>Physalacriaceae</taxon>
        <taxon>Armillaria</taxon>
    </lineage>
</organism>
<evidence type="ECO:0000313" key="2">
    <source>
        <dbReference type="EMBL" id="PBK88780.1"/>
    </source>
</evidence>
<sequence length="89" mass="9848">MNSEANHIAPTTSALVKGTDRVRESALSDTVIPGGESGGYARGYETQEEETLESQLEEINAPGDHGLCMYISEQVTWLRYLMPRFQEAL</sequence>
<proteinExistence type="predicted"/>